<protein>
    <submittedName>
        <fullName evidence="1">Uncharacterized protein</fullName>
    </submittedName>
</protein>
<keyword evidence="2" id="KW-1185">Reference proteome</keyword>
<name>A0ACB6FUC2_9PLEO</name>
<organism evidence="1 2">
    <name type="scientific">Alternaria gaisen</name>
    <dbReference type="NCBI Taxonomy" id="167740"/>
    <lineage>
        <taxon>Eukaryota</taxon>
        <taxon>Fungi</taxon>
        <taxon>Dikarya</taxon>
        <taxon>Ascomycota</taxon>
        <taxon>Pezizomycotina</taxon>
        <taxon>Dothideomycetes</taxon>
        <taxon>Pleosporomycetidae</taxon>
        <taxon>Pleosporales</taxon>
        <taxon>Pleosporineae</taxon>
        <taxon>Pleosporaceae</taxon>
        <taxon>Alternaria</taxon>
        <taxon>Alternaria sect. Alternaria</taxon>
    </lineage>
</organism>
<evidence type="ECO:0000313" key="2">
    <source>
        <dbReference type="Proteomes" id="UP000293547"/>
    </source>
</evidence>
<proteinExistence type="predicted"/>
<comment type="caution">
    <text evidence="1">The sequence shown here is derived from an EMBL/GenBank/DDBJ whole genome shotgun (WGS) entry which is preliminary data.</text>
</comment>
<sequence>MPEKLPSTLGRSPSQSTEDTESKNLQEHGGGRAAWLTVAGSILVYYASFGVMNSFGFFQNYYSSDFLKQTPPSTIAFIGTLQMALMNLLAALSGALCDRYGVKYLYLGSGTGTALALIMLSSIHRGQFWLVLMTQGLLMGLTIAFSVHPALTVVGQHFKERRALAMGLVSTGSALGGIGFPLMFDQLLPKVGFSNSLRLAAVKIAVCYFIALGISTSKPSGKPDRKGFASLINFRGFLDRSYAVLCIGTWFAILGLWIPAYYLKSYANAVYTGNTVSKYFLCMLNGSSIVGATFGGFLGDRIGRLNLLWPITFVSGCLCLFLWLFSTSMATLIFFVCVYGFCTSSVTALPPSVIGQITSDDKLGARIGAFYSVIAIASLIGTPIGGSLITDDKAKDGYQWLISFSGASLIIGSIFMLISRRLLDKDLGKKW</sequence>
<reference evidence="1 2" key="1">
    <citation type="journal article" date="2019" name="bioRxiv">
        <title>Genomics, evolutionary history and diagnostics of the Alternaria alternata species group including apple and Asian pear pathotypes.</title>
        <authorList>
            <person name="Armitage A.D."/>
            <person name="Cockerton H.M."/>
            <person name="Sreenivasaprasad S."/>
            <person name="Woodhall J.W."/>
            <person name="Lane C.R."/>
            <person name="Harrison R.J."/>
            <person name="Clarkson J.P."/>
        </authorList>
    </citation>
    <scope>NUCLEOTIDE SEQUENCE [LARGE SCALE GENOMIC DNA]</scope>
    <source>
        <strain evidence="1 2">FERA 650</strain>
    </source>
</reference>
<accession>A0ACB6FUC2</accession>
<dbReference type="EMBL" id="PDWZ02000003">
    <property type="protein sequence ID" value="KAB2107965.1"/>
    <property type="molecule type" value="Genomic_DNA"/>
</dbReference>
<dbReference type="Proteomes" id="UP000293547">
    <property type="component" value="Unassembled WGS sequence"/>
</dbReference>
<evidence type="ECO:0000313" key="1">
    <source>
        <dbReference type="EMBL" id="KAB2107965.1"/>
    </source>
</evidence>
<gene>
    <name evidence="1" type="ORF">AG0111_0g4454</name>
</gene>